<dbReference type="Proteomes" id="UP001209682">
    <property type="component" value="Unassembled WGS sequence"/>
</dbReference>
<reference evidence="1 2" key="1">
    <citation type="submission" date="2022-11" db="EMBL/GenBank/DDBJ databases">
        <title>Acinetobacter entericus sp. nov., isolated from the gut of the plastic-eating larvae of the Coleoptera insect Zophobas atratus.</title>
        <authorList>
            <person name="Dong X."/>
            <person name="Yang Y."/>
        </authorList>
    </citation>
    <scope>NUCLEOTIDE SEQUENCE [LARGE SCALE GENOMIC DNA]</scope>
    <source>
        <strain evidence="1 2">BIT-DXN8</strain>
    </source>
</reference>
<organism evidence="1 2">
    <name type="scientific">Acinetobacter entericus</name>
    <dbReference type="NCBI Taxonomy" id="2989714"/>
    <lineage>
        <taxon>Bacteria</taxon>
        <taxon>Pseudomonadati</taxon>
        <taxon>Pseudomonadota</taxon>
        <taxon>Gammaproteobacteria</taxon>
        <taxon>Moraxellales</taxon>
        <taxon>Moraxellaceae</taxon>
        <taxon>Acinetobacter</taxon>
    </lineage>
</organism>
<proteinExistence type="predicted"/>
<comment type="caution">
    <text evidence="1">The sequence shown here is derived from an EMBL/GenBank/DDBJ whole genome shotgun (WGS) entry which is preliminary data.</text>
</comment>
<name>A0ABT3NHB5_9GAMM</name>
<sequence>MMMIGASTQQNSKSAVLFEALIQRNNEKIMVLVGQNVRAALFQNTDALNHVYGILPDYFLNQAEIIAVAQIDEKAVGEITKIDYAYMYPEETVLFSVVYQGHEGGDEVVGLWLDVQHSTAI</sequence>
<evidence type="ECO:0000313" key="2">
    <source>
        <dbReference type="Proteomes" id="UP001209682"/>
    </source>
</evidence>
<dbReference type="EMBL" id="JAPEQW010000007">
    <property type="protein sequence ID" value="MCW8038936.1"/>
    <property type="molecule type" value="Genomic_DNA"/>
</dbReference>
<keyword evidence="2" id="KW-1185">Reference proteome</keyword>
<dbReference type="RefSeq" id="WP_131275788.1">
    <property type="nucleotide sequence ID" value="NZ_JAPEQW010000007.1"/>
</dbReference>
<accession>A0ABT3NHB5</accession>
<evidence type="ECO:0000313" key="1">
    <source>
        <dbReference type="EMBL" id="MCW8038936.1"/>
    </source>
</evidence>
<gene>
    <name evidence="1" type="ORF">OKC24_07145</name>
</gene>
<protein>
    <submittedName>
        <fullName evidence="1">Uncharacterized protein</fullName>
    </submittedName>
</protein>